<dbReference type="Proteomes" id="UP000217881">
    <property type="component" value="Unassembled WGS sequence"/>
</dbReference>
<reference evidence="1 2" key="1">
    <citation type="journal article" date="2017" name="Elife">
        <title>Extensive horizontal gene transfer in cheese-associated bacteria.</title>
        <authorList>
            <person name="Bonham K.S."/>
            <person name="Wolfe B.E."/>
            <person name="Dutton R.J."/>
        </authorList>
    </citation>
    <scope>NUCLEOTIDE SEQUENCE [LARGE SCALE GENOMIC DNA]</scope>
    <source>
        <strain evidence="1 2">738_8</strain>
    </source>
</reference>
<dbReference type="EMBL" id="NRHA01000003">
    <property type="protein sequence ID" value="PCC55249.1"/>
    <property type="molecule type" value="Genomic_DNA"/>
</dbReference>
<dbReference type="RefSeq" id="WP_096145525.1">
    <property type="nucleotide sequence ID" value="NZ_NRHA01000003.1"/>
</dbReference>
<name>A0A2A3ZUJ0_BREAU</name>
<proteinExistence type="predicted"/>
<evidence type="ECO:0000313" key="1">
    <source>
        <dbReference type="EMBL" id="PCC55249.1"/>
    </source>
</evidence>
<dbReference type="AlphaFoldDB" id="A0A2A3ZUJ0"/>
<gene>
    <name evidence="1" type="ORF">CIK59_00275</name>
</gene>
<sequence length="65" mass="6218">MPAISELIHERADGTIGASTALCTAAMFPGTSTGPQIGALLAPGGFVPIGIEVAGILAAGSLVVG</sequence>
<accession>A0A2A3ZUJ0</accession>
<organism evidence="1 2">
    <name type="scientific">Brevibacterium aurantiacum</name>
    <dbReference type="NCBI Taxonomy" id="273384"/>
    <lineage>
        <taxon>Bacteria</taxon>
        <taxon>Bacillati</taxon>
        <taxon>Actinomycetota</taxon>
        <taxon>Actinomycetes</taxon>
        <taxon>Micrococcales</taxon>
        <taxon>Brevibacteriaceae</taxon>
        <taxon>Brevibacterium</taxon>
    </lineage>
</organism>
<protein>
    <submittedName>
        <fullName evidence="1">Uncharacterized protein</fullName>
    </submittedName>
</protein>
<evidence type="ECO:0000313" key="2">
    <source>
        <dbReference type="Proteomes" id="UP000217881"/>
    </source>
</evidence>
<comment type="caution">
    <text evidence="1">The sequence shown here is derived from an EMBL/GenBank/DDBJ whole genome shotgun (WGS) entry which is preliminary data.</text>
</comment>